<keyword evidence="2" id="KW-1185">Reference proteome</keyword>
<dbReference type="AlphaFoldDB" id="A0A4Y2EKM2"/>
<name>A0A4Y2EKM2_ARAVE</name>
<evidence type="ECO:0000313" key="1">
    <source>
        <dbReference type="EMBL" id="GBM29813.1"/>
    </source>
</evidence>
<evidence type="ECO:0000313" key="2">
    <source>
        <dbReference type="Proteomes" id="UP000499080"/>
    </source>
</evidence>
<dbReference type="EMBL" id="BGPR01000645">
    <property type="protein sequence ID" value="GBM29813.1"/>
    <property type="molecule type" value="Genomic_DNA"/>
</dbReference>
<organism evidence="1 2">
    <name type="scientific">Araneus ventricosus</name>
    <name type="common">Orbweaver spider</name>
    <name type="synonym">Epeira ventricosa</name>
    <dbReference type="NCBI Taxonomy" id="182803"/>
    <lineage>
        <taxon>Eukaryota</taxon>
        <taxon>Metazoa</taxon>
        <taxon>Ecdysozoa</taxon>
        <taxon>Arthropoda</taxon>
        <taxon>Chelicerata</taxon>
        <taxon>Arachnida</taxon>
        <taxon>Araneae</taxon>
        <taxon>Araneomorphae</taxon>
        <taxon>Entelegynae</taxon>
        <taxon>Araneoidea</taxon>
        <taxon>Araneidae</taxon>
        <taxon>Araneus</taxon>
    </lineage>
</organism>
<gene>
    <name evidence="1" type="ORF">AVEN_48265_1</name>
</gene>
<comment type="caution">
    <text evidence="1">The sequence shown here is derived from an EMBL/GenBank/DDBJ whole genome shotgun (WGS) entry which is preliminary data.</text>
</comment>
<sequence length="139" mass="16198">MLHMWGLRFHCCSSYKTRPQRTRRKREEKGSRDVVKRPCIHITRRGLKEPCRLGSLEIAQADRQKRTLYAVTLPMMKREGQAHVCGWLNCSSPGQIMEILNPATPQRGWSKGFCWNLGRVEGDSRTLETRTRSLDSRRD</sequence>
<proteinExistence type="predicted"/>
<accession>A0A4Y2EKM2</accession>
<dbReference type="Proteomes" id="UP000499080">
    <property type="component" value="Unassembled WGS sequence"/>
</dbReference>
<protein>
    <submittedName>
        <fullName evidence="1">Uncharacterized protein</fullName>
    </submittedName>
</protein>
<reference evidence="1 2" key="1">
    <citation type="journal article" date="2019" name="Sci. Rep.">
        <title>Orb-weaving spider Araneus ventricosus genome elucidates the spidroin gene catalogue.</title>
        <authorList>
            <person name="Kono N."/>
            <person name="Nakamura H."/>
            <person name="Ohtoshi R."/>
            <person name="Moran D.A.P."/>
            <person name="Shinohara A."/>
            <person name="Yoshida Y."/>
            <person name="Fujiwara M."/>
            <person name="Mori M."/>
            <person name="Tomita M."/>
            <person name="Arakawa K."/>
        </authorList>
    </citation>
    <scope>NUCLEOTIDE SEQUENCE [LARGE SCALE GENOMIC DNA]</scope>
</reference>